<evidence type="ECO:0000259" key="3">
    <source>
        <dbReference type="Pfam" id="PF09294"/>
    </source>
</evidence>
<keyword evidence="1" id="KW-1133">Transmembrane helix</keyword>
<dbReference type="RefSeq" id="XP_028836385.1">
    <property type="nucleotide sequence ID" value="XM_028980552.1"/>
</dbReference>
<dbReference type="Pfam" id="PF09294">
    <property type="entry name" value="Interfer-bind"/>
    <property type="match status" value="1"/>
</dbReference>
<dbReference type="GO" id="GO:0005886">
    <property type="term" value="C:plasma membrane"/>
    <property type="evidence" value="ECO:0007669"/>
    <property type="project" value="TreeGrafter"/>
</dbReference>
<proteinExistence type="predicted"/>
<keyword evidence="1" id="KW-0812">Transmembrane</keyword>
<dbReference type="AlphaFoldDB" id="A0AAY4BHT3"/>
<dbReference type="PANTHER" id="PTHR20859:SF53">
    <property type="entry name" value="INTERLEUKIN-22 RECEPTOR SUBUNIT ALPHA-1"/>
    <property type="match status" value="1"/>
</dbReference>
<dbReference type="InterPro" id="IPR036116">
    <property type="entry name" value="FN3_sf"/>
</dbReference>
<organism evidence="4 5">
    <name type="scientific">Denticeps clupeoides</name>
    <name type="common">denticle herring</name>
    <dbReference type="NCBI Taxonomy" id="299321"/>
    <lineage>
        <taxon>Eukaryota</taxon>
        <taxon>Metazoa</taxon>
        <taxon>Chordata</taxon>
        <taxon>Craniata</taxon>
        <taxon>Vertebrata</taxon>
        <taxon>Euteleostomi</taxon>
        <taxon>Actinopterygii</taxon>
        <taxon>Neopterygii</taxon>
        <taxon>Teleostei</taxon>
        <taxon>Clupei</taxon>
        <taxon>Clupeiformes</taxon>
        <taxon>Denticipitoidei</taxon>
        <taxon>Denticipitidae</taxon>
        <taxon>Denticeps</taxon>
    </lineage>
</organism>
<dbReference type="GO" id="GO:0004896">
    <property type="term" value="F:cytokine receptor activity"/>
    <property type="evidence" value="ECO:0007669"/>
    <property type="project" value="TreeGrafter"/>
</dbReference>
<dbReference type="InterPro" id="IPR003961">
    <property type="entry name" value="FN3_dom"/>
</dbReference>
<evidence type="ECO:0008006" key="6">
    <source>
        <dbReference type="Google" id="ProtNLM"/>
    </source>
</evidence>
<name>A0AAY4BHT3_9TELE</name>
<dbReference type="InterPro" id="IPR015373">
    <property type="entry name" value="Interferon/interleukin_rcp_dom"/>
</dbReference>
<dbReference type="GeneID" id="114790462"/>
<dbReference type="Ensembl" id="ENSDCDT00010021349.1">
    <property type="protein sequence ID" value="ENSDCDP00010020182.1"/>
    <property type="gene ID" value="ENSDCDG00010009124.1"/>
</dbReference>
<dbReference type="PANTHER" id="PTHR20859">
    <property type="entry name" value="INTERFERON/INTERLEUKIN RECEPTOR"/>
    <property type="match status" value="1"/>
</dbReference>
<sequence length="541" mass="59914">MVPERILLNWNALTDVVALNMHQLKVLLLFLCCPGCLCIPNTTRVYFESRNFQNVLHWDQVNIPGETVQYSVEYSVYGSNYKAKTECQNITALSCDLSSETPRHPKQLHKYSARLSANGRHVGVSQLFNPQTDTIFGAPIASVKIVNESVLTVEVELPKGPNNRTIKEIICHLTANCSQVSYTVILQHNSSANGQMFSQAAENKQGRFVFDHLDMNTEYCGTVKYNLALSMRPPSAASNFCVKLKGHPSPWLCLFVLPIGISLLLITAIPLLLWRLWIRKWSRVPESLAVTLFTDIPVIPYSKEHISKIEVWRVVPGKLLQDLHSHDVSKTEVTPQGGNSYSPQEYNQLHGDTYTNQKDTSAVCSHSGQSSPIYSTVSAAQVLLRGGEEGPPRSECMKDNSSMRSYQNHDIVVLGPSGGPLVLPTSQTFERTLQLSSLLLPADSEQDCLLADTFTVDVSPARGQGAPLLADLTFETSDWLDPEPEGNTYMQNNCVLTSSYRPSSIPLNGSGNLANPGSDYRLNWTPPTPYLLQGDSRFELG</sequence>
<reference evidence="4" key="2">
    <citation type="submission" date="2025-08" db="UniProtKB">
        <authorList>
            <consortium name="Ensembl"/>
        </authorList>
    </citation>
    <scope>IDENTIFICATION</scope>
</reference>
<keyword evidence="5" id="KW-1185">Reference proteome</keyword>
<dbReference type="Pfam" id="PF01108">
    <property type="entry name" value="Tissue_fac"/>
    <property type="match status" value="1"/>
</dbReference>
<dbReference type="InterPro" id="IPR050650">
    <property type="entry name" value="Type-II_Cytokine-TF_Rcpt"/>
</dbReference>
<feature type="domain" description="Fibronectin type-III" evidence="2">
    <location>
        <begin position="36"/>
        <end position="117"/>
    </location>
</feature>
<evidence type="ECO:0000313" key="4">
    <source>
        <dbReference type="Ensembl" id="ENSDCDP00010020182.1"/>
    </source>
</evidence>
<keyword evidence="1" id="KW-0472">Membrane</keyword>
<feature type="domain" description="Interferon/interleukin receptor" evidence="3">
    <location>
        <begin position="134"/>
        <end position="241"/>
    </location>
</feature>
<evidence type="ECO:0000259" key="2">
    <source>
        <dbReference type="Pfam" id="PF01108"/>
    </source>
</evidence>
<reference evidence="4 5" key="1">
    <citation type="submission" date="2020-06" db="EMBL/GenBank/DDBJ databases">
        <authorList>
            <consortium name="Wellcome Sanger Institute Data Sharing"/>
        </authorList>
    </citation>
    <scope>NUCLEOTIDE SEQUENCE [LARGE SCALE GENOMIC DNA]</scope>
</reference>
<dbReference type="Proteomes" id="UP000694580">
    <property type="component" value="Chromosome 5"/>
</dbReference>
<gene>
    <name evidence="4" type="primary">ifnlr1</name>
</gene>
<evidence type="ECO:0000313" key="5">
    <source>
        <dbReference type="Proteomes" id="UP000694580"/>
    </source>
</evidence>
<dbReference type="SUPFAM" id="SSF49265">
    <property type="entry name" value="Fibronectin type III"/>
    <property type="match status" value="2"/>
</dbReference>
<reference evidence="4" key="3">
    <citation type="submission" date="2025-09" db="UniProtKB">
        <authorList>
            <consortium name="Ensembl"/>
        </authorList>
    </citation>
    <scope>IDENTIFICATION</scope>
</reference>
<evidence type="ECO:0000256" key="1">
    <source>
        <dbReference type="SAM" id="Phobius"/>
    </source>
</evidence>
<feature type="transmembrane region" description="Helical" evidence="1">
    <location>
        <begin position="249"/>
        <end position="273"/>
    </location>
</feature>
<dbReference type="InterPro" id="IPR013783">
    <property type="entry name" value="Ig-like_fold"/>
</dbReference>
<dbReference type="Gene3D" id="2.60.40.10">
    <property type="entry name" value="Immunoglobulins"/>
    <property type="match status" value="1"/>
</dbReference>
<dbReference type="GeneTree" id="ENSGT00940000165457"/>
<accession>A0AAY4BHT3</accession>
<protein>
    <recommendedName>
        <fullName evidence="6">Fibronectin type-III domain-containing protein</fullName>
    </recommendedName>
</protein>